<evidence type="ECO:0000313" key="8">
    <source>
        <dbReference type="EMBL" id="KIO43162.1"/>
    </source>
</evidence>
<dbReference type="Proteomes" id="UP000031980">
    <property type="component" value="Unassembled WGS sequence"/>
</dbReference>
<keyword evidence="7" id="KW-0449">Lipoprotein</keyword>
<evidence type="ECO:0000256" key="6">
    <source>
        <dbReference type="ARBA" id="ARBA00023237"/>
    </source>
</evidence>
<keyword evidence="11" id="KW-1185">Reference proteome</keyword>
<proteinExistence type="inferred from homology"/>
<evidence type="ECO:0000313" key="9">
    <source>
        <dbReference type="EMBL" id="KIO44877.1"/>
    </source>
</evidence>
<dbReference type="Proteomes" id="UP000031937">
    <property type="component" value="Unassembled WGS sequence"/>
</dbReference>
<dbReference type="RefSeq" id="WP_041504277.1">
    <property type="nucleotide sequence ID" value="NZ_JPIT01000032.1"/>
</dbReference>
<protein>
    <recommendedName>
        <fullName evidence="12">FimB/Mfa2 family fimbrial subunit</fullName>
    </recommendedName>
</protein>
<reference evidence="8 10" key="2">
    <citation type="submission" date="2014-07" db="EMBL/GenBank/DDBJ databases">
        <title>Porphyromonadaceae bacterium OUH 334697 = ATCC BAA-2682 = DSM 28341 draft genome.</title>
        <authorList>
            <person name="Sydenham T.V."/>
            <person name="Hasman H."/>
            <person name="Justesen U.S."/>
        </authorList>
    </citation>
    <scope>NUCLEOTIDE SEQUENCE [LARGE SCALE GENOMIC DNA]</scope>
    <source>
        <strain evidence="8 10">OUH 334697</strain>
    </source>
</reference>
<organism evidence="9 11">
    <name type="scientific">Sanguibacteroides justesenii</name>
    <dbReference type="NCBI Taxonomy" id="1547597"/>
    <lineage>
        <taxon>Bacteria</taxon>
        <taxon>Pseudomonadati</taxon>
        <taxon>Bacteroidota</taxon>
        <taxon>Bacteroidia</taxon>
        <taxon>Bacteroidales</taxon>
        <taxon>Porphyromonadaceae</taxon>
        <taxon>Sanguibacteroides</taxon>
    </lineage>
</organism>
<dbReference type="GO" id="GO:0009279">
    <property type="term" value="C:cell outer membrane"/>
    <property type="evidence" value="ECO:0007669"/>
    <property type="project" value="UniProtKB-SubCell"/>
</dbReference>
<accession>A0A0C3NFJ5</accession>
<dbReference type="InterPro" id="IPR014941">
    <property type="entry name" value="FimB/Mfa2/Mfa3"/>
</dbReference>
<dbReference type="Pfam" id="PF08842">
    <property type="entry name" value="Mfa2"/>
    <property type="match status" value="1"/>
</dbReference>
<keyword evidence="3" id="KW-0732">Signal</keyword>
<evidence type="ECO:0000256" key="4">
    <source>
        <dbReference type="ARBA" id="ARBA00023136"/>
    </source>
</evidence>
<dbReference type="OrthoDB" id="1033921at2"/>
<evidence type="ECO:0000256" key="1">
    <source>
        <dbReference type="ARBA" id="ARBA00004442"/>
    </source>
</evidence>
<evidence type="ECO:0000313" key="11">
    <source>
        <dbReference type="Proteomes" id="UP000031980"/>
    </source>
</evidence>
<dbReference type="EMBL" id="JPIT01000032">
    <property type="protein sequence ID" value="KIO43162.1"/>
    <property type="molecule type" value="Genomic_DNA"/>
</dbReference>
<dbReference type="EMBL" id="JPIU01000038">
    <property type="protein sequence ID" value="KIO44877.1"/>
    <property type="molecule type" value="Genomic_DNA"/>
</dbReference>
<evidence type="ECO:0000256" key="5">
    <source>
        <dbReference type="ARBA" id="ARBA00023139"/>
    </source>
</evidence>
<comment type="subcellular location">
    <subcellularLocation>
        <location evidence="1">Cell outer membrane</location>
    </subcellularLocation>
</comment>
<keyword evidence="6" id="KW-0998">Cell outer membrane</keyword>
<evidence type="ECO:0000256" key="2">
    <source>
        <dbReference type="ARBA" id="ARBA00007248"/>
    </source>
</evidence>
<comment type="similarity">
    <text evidence="2">Belongs to the bacteroidetes fimbrillin superfamily. FimB/Mfa2 family.</text>
</comment>
<evidence type="ECO:0000256" key="3">
    <source>
        <dbReference type="ARBA" id="ARBA00022729"/>
    </source>
</evidence>
<comment type="caution">
    <text evidence="9">The sequence shown here is derived from an EMBL/GenBank/DDBJ whole genome shotgun (WGS) entry which is preliminary data.</text>
</comment>
<keyword evidence="5" id="KW-0564">Palmitate</keyword>
<name>A0A0C3NFJ5_9PORP</name>
<dbReference type="Gene3D" id="2.60.40.2100">
    <property type="match status" value="1"/>
</dbReference>
<evidence type="ECO:0008006" key="12">
    <source>
        <dbReference type="Google" id="ProtNLM"/>
    </source>
</evidence>
<evidence type="ECO:0000256" key="7">
    <source>
        <dbReference type="ARBA" id="ARBA00023288"/>
    </source>
</evidence>
<sequence>MLKSLITKIGVAGCILCSGCIRDDLSNCPPSVFRAKLYVKLDVQAKAAATRPYPVREGLLFIFDKDGRLVKQQRIAGNTIQQQQPIELEYPTRDSITVVIWGNQDDTRETFSIPDEPALAACRLLLTRNGEYVNFPSDLFHGITRLACDEPDEERIQTVTLCRSVGSVAITCYDMDQGLGESDIRFRLKHTPEGLDFHGKSGGEAVDYRFDPRPEILHGKKAWYSGIRNLLPCSIKQQMTLDILRDGKVIHSEPLPAKAAANQTMNIVIYIATTSLSVHVVVKPWGEVINQTIIW</sequence>
<gene>
    <name evidence="9" type="ORF">BA92_07615</name>
    <name evidence="8" type="ORF">IE90_13215</name>
</gene>
<evidence type="ECO:0000313" key="10">
    <source>
        <dbReference type="Proteomes" id="UP000031937"/>
    </source>
</evidence>
<reference evidence="9 11" key="1">
    <citation type="submission" date="2014-07" db="EMBL/GenBank/DDBJ databases">
        <title>Porphyromonadaceae bacterium OUH 308042 = ATCC BAA-2681 = DSM 28342 draft genome.</title>
        <authorList>
            <person name="Sydenham T.V."/>
            <person name="Hasman H."/>
            <person name="Justensen U.S."/>
        </authorList>
    </citation>
    <scope>NUCLEOTIDE SEQUENCE [LARGE SCALE GENOMIC DNA]</scope>
    <source>
        <strain evidence="9 11">OUH 308042</strain>
    </source>
</reference>
<keyword evidence="4" id="KW-0472">Membrane</keyword>
<dbReference type="AlphaFoldDB" id="A0A0C3NFJ5"/>